<sequence>MSAGGAGGSGIADDPDIANLHGIAAKADASSVAETVSRAGNRDVTPRAATMPAQPERSRLACSQPLPATLAFLMEAGVPGAELRAAAEEAHRLGECPVAVLLAGGGLDTTRYYRALARHLGLPFLADPVIVEGIPSDVAIAAGHAPLAPARHGGDLRMVSAPRGAALAYLVEQASRHRDASGMLRLQGSGFPPGLALTDPARFEAAAIAADAPRIAYQAAHALPDRHPRFSHLGGARPWQRRALFGGMAAFALLPLSLPVDLAFALVSVLICLVSAFLALLRITTCREIAGITPKIRPPALDDAHLPHYSIVVALYREEAVAEQLCDAIAAIDYPASKRDVIFVIESDDSRTHAALRPHAQRHGYRILVAPDGRPRTKPRALNAALPFARGTHLVIYDAEDIPEPGQLRLAAETFAVLGPETVCLQARLAIDNDSDGFLPGCFAVEYAALFDVINPGFLRLGLPVPLGGTSNHFRIAALRGACGWDAWNVTEDADLGLRLAHMRLFTADLPATTWEEAPVGLRAWHAQRKRWMKGFLQTAITHTRDPLRAAQAMGGMRYLVVLACTFGAVLSAMAYPLFFLTGLAALATPVSVTFGHAPFWLDWFHKGVTAPYGLLIFTVAGVTFCLGVAATLVPALIGVVRRRRAGLLARLPLLPFYYLLVSAAAWCALRELFTDSSGWHKTPHGAGSRRCRPALPASRPQESR</sequence>
<dbReference type="Gene3D" id="3.90.550.10">
    <property type="entry name" value="Spore Coat Polysaccharide Biosynthesis Protein SpsA, Chain A"/>
    <property type="match status" value="1"/>
</dbReference>
<dbReference type="PANTHER" id="PTHR43867">
    <property type="entry name" value="CELLULOSE SYNTHASE CATALYTIC SUBUNIT A [UDP-FORMING]"/>
    <property type="match status" value="1"/>
</dbReference>
<comment type="subcellular location">
    <subcellularLocation>
        <location evidence="1">Membrane</location>
        <topology evidence="1">Multi-pass membrane protein</topology>
    </subcellularLocation>
</comment>
<name>A0A0P7Y5A6_9HYPH</name>
<dbReference type="InterPro" id="IPR029044">
    <property type="entry name" value="Nucleotide-diphossugar_trans"/>
</dbReference>
<feature type="compositionally biased region" description="Basic residues" evidence="7">
    <location>
        <begin position="682"/>
        <end position="693"/>
    </location>
</feature>
<evidence type="ECO:0000313" key="10">
    <source>
        <dbReference type="EMBL" id="SCC78806.1"/>
    </source>
</evidence>
<dbReference type="InterPro" id="IPR050321">
    <property type="entry name" value="Glycosyltr_2/OpgH_subfam"/>
</dbReference>
<evidence type="ECO:0000256" key="8">
    <source>
        <dbReference type="SAM" id="Phobius"/>
    </source>
</evidence>
<dbReference type="RefSeq" id="WP_108721784.1">
    <property type="nucleotide sequence ID" value="NZ_FMBM01000001.1"/>
</dbReference>
<organism evidence="9 11">
    <name type="scientific">Saliniramus fredricksonii</name>
    <dbReference type="NCBI Taxonomy" id="1653334"/>
    <lineage>
        <taxon>Bacteria</taxon>
        <taxon>Pseudomonadati</taxon>
        <taxon>Pseudomonadota</taxon>
        <taxon>Alphaproteobacteria</taxon>
        <taxon>Hyphomicrobiales</taxon>
        <taxon>Salinarimonadaceae</taxon>
        <taxon>Saliniramus</taxon>
    </lineage>
</organism>
<dbReference type="EMBL" id="FMBM01000001">
    <property type="protein sequence ID" value="SCC78806.1"/>
    <property type="molecule type" value="Genomic_DNA"/>
</dbReference>
<dbReference type="Pfam" id="PF13641">
    <property type="entry name" value="Glyco_tranf_2_3"/>
    <property type="match status" value="1"/>
</dbReference>
<dbReference type="PATRIC" id="fig|1653334.4.peg.3229"/>
<comment type="caution">
    <text evidence="9">The sequence shown here is derived from an EMBL/GenBank/DDBJ whole genome shotgun (WGS) entry which is preliminary data.</text>
</comment>
<feature type="region of interest" description="Disordered" evidence="7">
    <location>
        <begin position="34"/>
        <end position="59"/>
    </location>
</feature>
<dbReference type="SUPFAM" id="SSF53448">
    <property type="entry name" value="Nucleotide-diphospho-sugar transferases"/>
    <property type="match status" value="1"/>
</dbReference>
<keyword evidence="4 8" id="KW-0812">Transmembrane</keyword>
<evidence type="ECO:0000256" key="6">
    <source>
        <dbReference type="ARBA" id="ARBA00023136"/>
    </source>
</evidence>
<proteinExistence type="predicted"/>
<keyword evidence="2" id="KW-0328">Glycosyltransferase</keyword>
<feature type="transmembrane region" description="Helical" evidence="8">
    <location>
        <begin position="262"/>
        <end position="281"/>
    </location>
</feature>
<evidence type="ECO:0000256" key="5">
    <source>
        <dbReference type="ARBA" id="ARBA00022989"/>
    </source>
</evidence>
<dbReference type="EMBL" id="LJSX01000003">
    <property type="protein sequence ID" value="KPQ12171.1"/>
    <property type="molecule type" value="Genomic_DNA"/>
</dbReference>
<feature type="transmembrane region" description="Helical" evidence="8">
    <location>
        <begin position="648"/>
        <end position="667"/>
    </location>
</feature>
<dbReference type="STRING" id="1653334.GA0071312_0503"/>
<accession>A0A0P7Y5A6</accession>
<reference evidence="10 12" key="2">
    <citation type="submission" date="2016-08" db="EMBL/GenBank/DDBJ databases">
        <authorList>
            <person name="Varghese N."/>
            <person name="Submissions Spin"/>
        </authorList>
    </citation>
    <scope>NUCLEOTIDE SEQUENCE [LARGE SCALE GENOMIC DNA]</scope>
    <source>
        <strain evidence="10 12">HL-109</strain>
    </source>
</reference>
<keyword evidence="6 8" id="KW-0472">Membrane</keyword>
<dbReference type="GO" id="GO:0016757">
    <property type="term" value="F:glycosyltransferase activity"/>
    <property type="evidence" value="ECO:0007669"/>
    <property type="project" value="UniProtKB-KW"/>
</dbReference>
<dbReference type="GO" id="GO:0016020">
    <property type="term" value="C:membrane"/>
    <property type="evidence" value="ECO:0007669"/>
    <property type="project" value="UniProtKB-SubCell"/>
</dbReference>
<evidence type="ECO:0000256" key="3">
    <source>
        <dbReference type="ARBA" id="ARBA00022679"/>
    </source>
</evidence>
<dbReference type="Proteomes" id="UP000182800">
    <property type="component" value="Unassembled WGS sequence"/>
</dbReference>
<evidence type="ECO:0000256" key="7">
    <source>
        <dbReference type="SAM" id="MobiDB-lite"/>
    </source>
</evidence>
<dbReference type="Proteomes" id="UP000050497">
    <property type="component" value="Unassembled WGS sequence"/>
</dbReference>
<evidence type="ECO:0000313" key="11">
    <source>
        <dbReference type="Proteomes" id="UP000050497"/>
    </source>
</evidence>
<evidence type="ECO:0000313" key="9">
    <source>
        <dbReference type="EMBL" id="KPQ12171.1"/>
    </source>
</evidence>
<protein>
    <submittedName>
        <fullName evidence="9">Family 2 glycosyltransferase</fullName>
    </submittedName>
    <submittedName>
        <fullName evidence="10">Glycosyltransferase, catalytic subunit of cellulose synthase and poly-beta-1,6-N-acetylglucosamine synthase</fullName>
    </submittedName>
</protein>
<evidence type="ECO:0000313" key="12">
    <source>
        <dbReference type="Proteomes" id="UP000182800"/>
    </source>
</evidence>
<keyword evidence="12" id="KW-1185">Reference proteome</keyword>
<feature type="transmembrane region" description="Helical" evidence="8">
    <location>
        <begin position="559"/>
        <end position="591"/>
    </location>
</feature>
<dbReference type="AlphaFoldDB" id="A0A0P7Y5A6"/>
<dbReference type="OrthoDB" id="7431422at2"/>
<dbReference type="PANTHER" id="PTHR43867:SF2">
    <property type="entry name" value="CELLULOSE SYNTHASE CATALYTIC SUBUNIT A [UDP-FORMING]"/>
    <property type="match status" value="1"/>
</dbReference>
<keyword evidence="3 9" id="KW-0808">Transferase</keyword>
<feature type="transmembrane region" description="Helical" evidence="8">
    <location>
        <begin position="611"/>
        <end position="641"/>
    </location>
</feature>
<evidence type="ECO:0000256" key="1">
    <source>
        <dbReference type="ARBA" id="ARBA00004141"/>
    </source>
</evidence>
<evidence type="ECO:0000256" key="2">
    <source>
        <dbReference type="ARBA" id="ARBA00022676"/>
    </source>
</evidence>
<gene>
    <name evidence="10" type="ORF">GA0071312_0503</name>
    <name evidence="9" type="ORF">HLUCCO17_03135</name>
</gene>
<reference evidence="9 11" key="1">
    <citation type="submission" date="2015-09" db="EMBL/GenBank/DDBJ databases">
        <title>Identification and resolution of microdiversity through metagenomic sequencing of parallel consortia.</title>
        <authorList>
            <person name="Nelson W.C."/>
            <person name="Romine M.F."/>
            <person name="Lindemann S.R."/>
        </authorList>
    </citation>
    <scope>NUCLEOTIDE SEQUENCE [LARGE SCALE GENOMIC DNA]</scope>
    <source>
        <strain evidence="9">HL-109</strain>
    </source>
</reference>
<keyword evidence="5 8" id="KW-1133">Transmembrane helix</keyword>
<feature type="region of interest" description="Disordered" evidence="7">
    <location>
        <begin position="681"/>
        <end position="705"/>
    </location>
</feature>
<evidence type="ECO:0000256" key="4">
    <source>
        <dbReference type="ARBA" id="ARBA00022692"/>
    </source>
</evidence>